<reference evidence="5" key="1">
    <citation type="submission" date="2020-06" db="EMBL/GenBank/DDBJ databases">
        <authorList>
            <consortium name="Plant Systems Biology data submission"/>
        </authorList>
    </citation>
    <scope>NUCLEOTIDE SEQUENCE</scope>
    <source>
        <strain evidence="5">D6</strain>
    </source>
</reference>
<feature type="region of interest" description="Disordered" evidence="4">
    <location>
        <begin position="208"/>
        <end position="228"/>
    </location>
</feature>
<dbReference type="InterPro" id="IPR032675">
    <property type="entry name" value="LRR_dom_sf"/>
</dbReference>
<evidence type="ECO:0000313" key="5">
    <source>
        <dbReference type="EMBL" id="CAB9499511.1"/>
    </source>
</evidence>
<keyword evidence="6" id="KW-1185">Reference proteome</keyword>
<dbReference type="Pfam" id="PF13516">
    <property type="entry name" value="LRR_6"/>
    <property type="match status" value="5"/>
</dbReference>
<dbReference type="GO" id="GO:0031267">
    <property type="term" value="F:small GTPase binding"/>
    <property type="evidence" value="ECO:0007669"/>
    <property type="project" value="TreeGrafter"/>
</dbReference>
<keyword evidence="3" id="KW-0677">Repeat</keyword>
<dbReference type="Gene3D" id="3.80.10.10">
    <property type="entry name" value="Ribonuclease Inhibitor"/>
    <property type="match status" value="3"/>
</dbReference>
<dbReference type="GO" id="GO:0005829">
    <property type="term" value="C:cytosol"/>
    <property type="evidence" value="ECO:0007669"/>
    <property type="project" value="TreeGrafter"/>
</dbReference>
<dbReference type="SMART" id="SM00368">
    <property type="entry name" value="LRR_RI"/>
    <property type="match status" value="10"/>
</dbReference>
<name>A0A9N8H3K3_9STRA</name>
<dbReference type="Proteomes" id="UP001153069">
    <property type="component" value="Unassembled WGS sequence"/>
</dbReference>
<organism evidence="5 6">
    <name type="scientific">Seminavis robusta</name>
    <dbReference type="NCBI Taxonomy" id="568900"/>
    <lineage>
        <taxon>Eukaryota</taxon>
        <taxon>Sar</taxon>
        <taxon>Stramenopiles</taxon>
        <taxon>Ochrophyta</taxon>
        <taxon>Bacillariophyta</taxon>
        <taxon>Bacillariophyceae</taxon>
        <taxon>Bacillariophycidae</taxon>
        <taxon>Naviculales</taxon>
        <taxon>Naviculaceae</taxon>
        <taxon>Seminavis</taxon>
    </lineage>
</organism>
<evidence type="ECO:0000256" key="3">
    <source>
        <dbReference type="ARBA" id="ARBA00022737"/>
    </source>
</evidence>
<comment type="caution">
    <text evidence="5">The sequence shown here is derived from an EMBL/GenBank/DDBJ whole genome shotgun (WGS) entry which is preliminary data.</text>
</comment>
<evidence type="ECO:0000256" key="4">
    <source>
        <dbReference type="SAM" id="MobiDB-lite"/>
    </source>
</evidence>
<dbReference type="SUPFAM" id="SSF52047">
    <property type="entry name" value="RNI-like"/>
    <property type="match status" value="1"/>
</dbReference>
<dbReference type="GO" id="GO:0006913">
    <property type="term" value="P:nucleocytoplasmic transport"/>
    <property type="evidence" value="ECO:0007669"/>
    <property type="project" value="TreeGrafter"/>
</dbReference>
<dbReference type="PANTHER" id="PTHR24113:SF12">
    <property type="entry name" value="RAN GTPASE-ACTIVATING PROTEIN 1"/>
    <property type="match status" value="1"/>
</dbReference>
<dbReference type="AlphaFoldDB" id="A0A9N8H3K3"/>
<dbReference type="GO" id="GO:0005096">
    <property type="term" value="F:GTPase activator activity"/>
    <property type="evidence" value="ECO:0007669"/>
    <property type="project" value="UniProtKB-KW"/>
</dbReference>
<dbReference type="PANTHER" id="PTHR24113">
    <property type="entry name" value="RAN GTPASE-ACTIVATING PROTEIN 1"/>
    <property type="match status" value="1"/>
</dbReference>
<dbReference type="Pfam" id="PF00560">
    <property type="entry name" value="LRR_1"/>
    <property type="match status" value="1"/>
</dbReference>
<keyword evidence="1" id="KW-0343">GTPase activation</keyword>
<dbReference type="GO" id="GO:0005634">
    <property type="term" value="C:nucleus"/>
    <property type="evidence" value="ECO:0007669"/>
    <property type="project" value="TreeGrafter"/>
</dbReference>
<dbReference type="InterPro" id="IPR001611">
    <property type="entry name" value="Leu-rich_rpt"/>
</dbReference>
<dbReference type="GO" id="GO:0048471">
    <property type="term" value="C:perinuclear region of cytoplasm"/>
    <property type="evidence" value="ECO:0007669"/>
    <property type="project" value="TreeGrafter"/>
</dbReference>
<proteinExistence type="predicted"/>
<accession>A0A9N8H3K3</accession>
<protein>
    <submittedName>
        <fullName evidence="5">Ribonuclease inhibitor</fullName>
    </submittedName>
</protein>
<dbReference type="OrthoDB" id="45061at2759"/>
<evidence type="ECO:0000256" key="2">
    <source>
        <dbReference type="ARBA" id="ARBA00022614"/>
    </source>
</evidence>
<gene>
    <name evidence="5" type="ORF">SEMRO_63_G035630.1</name>
</gene>
<evidence type="ECO:0000313" key="6">
    <source>
        <dbReference type="Proteomes" id="UP001153069"/>
    </source>
</evidence>
<keyword evidence="2" id="KW-0433">Leucine-rich repeat</keyword>
<sequence>MDPLITQIVKQAQNNDPRLRHLSLRSLPLMEVTNEEIFAVVESLQFNTHVSTFDMSLHQGDDRQDQEFAENEHMGLPGRNVTRTNWIPPPFETILAHNSSLVDVRISASCSFILASVFRGLAANRSVQTLQVGEMSASAETTSIMPFHCAKELQSMLERNNTMHRFALQGFRWEDTGALQCVCSGLRANHALQVLELLQILVAAPSHGSDTETEEEAPPTEDNNIPKTDLAIPFDEERGYTSKQMQEEAEAKAVAKARASAACNLILAIGSMVNLKKLCIIACEIADVAFDSSAIGLDVDITAAPPSVVESTSHAIDWLLAQSPGGDQEQQQHPHLEELRLVECELTGLSILNLQQGCRHACPFLHVLDVRSNSLEDDSCSALAEILHSACSLRKVILEDNNIGDDGLTLLARKGLEGNSTLQELCLKDNSFGPRGVHELASVLKTNESMQRVDLSYNFLGNDGAVALGAMLCLNKTLTDLVLENAVIAGEGVKGLCKGLLESSSGSALRKLNLSGNPFGTTGTNALCALLTMRGKNGKPCPLTSLRLASCHLGDVGVAALARALESNSRLEEIILPFNRFGDEGAVAIGQSLPKWKGLMSLQIQFNLFGESGFDAIVSGLSQNLYLKSLYLLNAGPSNRTVDKLFQDMQHWTRLNRAGRRVLHEEKKLPFKGLWPHVLARATNAYATDGLYFMLREQPEIVETRNRHQTI</sequence>
<dbReference type="EMBL" id="CAICTM010000062">
    <property type="protein sequence ID" value="CAB9499511.1"/>
    <property type="molecule type" value="Genomic_DNA"/>
</dbReference>
<evidence type="ECO:0000256" key="1">
    <source>
        <dbReference type="ARBA" id="ARBA00022468"/>
    </source>
</evidence>
<dbReference type="InterPro" id="IPR027038">
    <property type="entry name" value="RanGap"/>
</dbReference>